<reference evidence="3" key="1">
    <citation type="submission" date="2021-02" db="EMBL/GenBank/DDBJ databases">
        <authorList>
            <person name="Dougan E. K."/>
            <person name="Rhodes N."/>
            <person name="Thang M."/>
            <person name="Chan C."/>
        </authorList>
    </citation>
    <scope>NUCLEOTIDE SEQUENCE</scope>
</reference>
<dbReference type="EMBL" id="CAJNDS010002661">
    <property type="protein sequence ID" value="CAE7558958.1"/>
    <property type="molecule type" value="Genomic_DNA"/>
</dbReference>
<accession>A0A812U1J3</accession>
<dbReference type="PROSITE" id="PS50011">
    <property type="entry name" value="PROTEIN_KINASE_DOM"/>
    <property type="match status" value="1"/>
</dbReference>
<evidence type="ECO:0000256" key="1">
    <source>
        <dbReference type="SAM" id="MobiDB-lite"/>
    </source>
</evidence>
<dbReference type="SUPFAM" id="SSF56112">
    <property type="entry name" value="Protein kinase-like (PK-like)"/>
    <property type="match status" value="1"/>
</dbReference>
<organism evidence="3 4">
    <name type="scientific">Symbiodinium natans</name>
    <dbReference type="NCBI Taxonomy" id="878477"/>
    <lineage>
        <taxon>Eukaryota</taxon>
        <taxon>Sar</taxon>
        <taxon>Alveolata</taxon>
        <taxon>Dinophyceae</taxon>
        <taxon>Suessiales</taxon>
        <taxon>Symbiodiniaceae</taxon>
        <taxon>Symbiodinium</taxon>
    </lineage>
</organism>
<name>A0A812U1J3_9DINO</name>
<evidence type="ECO:0000313" key="3">
    <source>
        <dbReference type="EMBL" id="CAE7558958.1"/>
    </source>
</evidence>
<dbReference type="GO" id="GO:0004672">
    <property type="term" value="F:protein kinase activity"/>
    <property type="evidence" value="ECO:0007669"/>
    <property type="project" value="InterPro"/>
</dbReference>
<evidence type="ECO:0000259" key="2">
    <source>
        <dbReference type="PROSITE" id="PS50011"/>
    </source>
</evidence>
<dbReference type="Gene3D" id="1.10.510.10">
    <property type="entry name" value="Transferase(Phosphotransferase) domain 1"/>
    <property type="match status" value="1"/>
</dbReference>
<feature type="region of interest" description="Disordered" evidence="1">
    <location>
        <begin position="121"/>
        <end position="145"/>
    </location>
</feature>
<dbReference type="OrthoDB" id="435328at2759"/>
<protein>
    <recommendedName>
        <fullName evidence="2">Protein kinase domain-containing protein</fullName>
    </recommendedName>
</protein>
<dbReference type="AlphaFoldDB" id="A0A812U1J3"/>
<dbReference type="Proteomes" id="UP000604046">
    <property type="component" value="Unassembled WGS sequence"/>
</dbReference>
<feature type="compositionally biased region" description="Polar residues" evidence="1">
    <location>
        <begin position="131"/>
        <end position="140"/>
    </location>
</feature>
<evidence type="ECO:0000313" key="4">
    <source>
        <dbReference type="Proteomes" id="UP000604046"/>
    </source>
</evidence>
<keyword evidence="4" id="KW-1185">Reference proteome</keyword>
<gene>
    <name evidence="3" type="ORF">SNAT2548_LOCUS31478</name>
</gene>
<comment type="caution">
    <text evidence="3">The sequence shown here is derived from an EMBL/GenBank/DDBJ whole genome shotgun (WGS) entry which is preliminary data.</text>
</comment>
<sequence length="286" mass="31528">MLKNHVQNGYRDSPEREAEVLRAVAHTNIVKLITAFDFGGTPADGRVDMLETKQSSGKDTYFQEYGRDVDQEHDADGATWIMTEGTGVPRDCRVERLELKLVEVKQLYMLKCGADVDEDADAHDDADGTPGIQTSGTGTPTDGRVDLLETKQSSGKDMYFQEYGRDVDQEHDADGTTWIMTEGTGVPRDCRGLSEGALLTSKKASSPVILTWAGPRGLGHLRRHGYVHRDVKPDNIAVQDGCVRLIQACQLRGPPTDIYSLGLVARLPGCLDVVRRALEQPQKLLY</sequence>
<feature type="domain" description="Protein kinase" evidence="2">
    <location>
        <begin position="1"/>
        <end position="286"/>
    </location>
</feature>
<dbReference type="GO" id="GO:0005524">
    <property type="term" value="F:ATP binding"/>
    <property type="evidence" value="ECO:0007669"/>
    <property type="project" value="InterPro"/>
</dbReference>
<dbReference type="InterPro" id="IPR000719">
    <property type="entry name" value="Prot_kinase_dom"/>
</dbReference>
<proteinExistence type="predicted"/>
<dbReference type="InterPro" id="IPR011009">
    <property type="entry name" value="Kinase-like_dom_sf"/>
</dbReference>